<evidence type="ECO:0000313" key="2">
    <source>
        <dbReference type="Proteomes" id="UP000003803"/>
    </source>
</evidence>
<keyword evidence="2" id="KW-1185">Reference proteome</keyword>
<dbReference type="Proteomes" id="UP000003803">
    <property type="component" value="Unassembled WGS sequence"/>
</dbReference>
<dbReference type="AlphaFoldDB" id="B0PAQ0"/>
<comment type="caution">
    <text evidence="1">The sequence shown here is derived from an EMBL/GenBank/DDBJ whole genome shotgun (WGS) entry which is preliminary data.</text>
</comment>
<reference evidence="1" key="1">
    <citation type="submission" date="2007-11" db="EMBL/GenBank/DDBJ databases">
        <authorList>
            <person name="Fulton L."/>
            <person name="Clifton S."/>
            <person name="Fulton B."/>
            <person name="Xu J."/>
            <person name="Minx P."/>
            <person name="Pepin K.H."/>
            <person name="Johnson M."/>
            <person name="Thiruvilangam P."/>
            <person name="Bhonagiri V."/>
            <person name="Nash W.E."/>
            <person name="Mardis E.R."/>
            <person name="Wilson R.K."/>
        </authorList>
    </citation>
    <scope>NUCLEOTIDE SEQUENCE [LARGE SCALE GENOMIC DNA]</scope>
    <source>
        <strain evidence="1">DSM 17241</strain>
    </source>
</reference>
<evidence type="ECO:0000313" key="1">
    <source>
        <dbReference type="EMBL" id="EDS11230.1"/>
    </source>
</evidence>
<sequence>MFPPYKIDRELLTKVIQQKLTEVETLGSERVLLENPGTTAKFPVCVLYNFQARPQNFKASYALSITIEVWAREYYEAQRIYQQAADKLSEINFVEVAPTPQTKDPITKKQRYGSTFEAGWSAIKNTFYVNRS</sequence>
<proteinExistence type="predicted"/>
<name>B0PAQ0_9FIRM</name>
<dbReference type="eggNOG" id="ENOG502ZSUQ">
    <property type="taxonomic scope" value="Bacteria"/>
</dbReference>
<dbReference type="EMBL" id="ABGD02000014">
    <property type="protein sequence ID" value="EDS11230.1"/>
    <property type="molecule type" value="Genomic_DNA"/>
</dbReference>
<gene>
    <name evidence="1" type="ORF">ANACOL_01850</name>
</gene>
<accession>B0PAQ0</accession>
<dbReference type="HOGENOM" id="CLU_1912667_0_0_9"/>
<organism evidence="1 2">
    <name type="scientific">Anaerotruncus colihominis DSM 17241</name>
    <dbReference type="NCBI Taxonomy" id="445972"/>
    <lineage>
        <taxon>Bacteria</taxon>
        <taxon>Bacillati</taxon>
        <taxon>Bacillota</taxon>
        <taxon>Clostridia</taxon>
        <taxon>Eubacteriales</taxon>
        <taxon>Oscillospiraceae</taxon>
        <taxon>Anaerotruncus</taxon>
    </lineage>
</organism>
<dbReference type="RefSeq" id="WP_006875145.1">
    <property type="nucleotide sequence ID" value="NZ_DS544183.1"/>
</dbReference>
<reference evidence="1" key="2">
    <citation type="submission" date="2013-09" db="EMBL/GenBank/DDBJ databases">
        <title>Draft genome sequence of Anaerotruncus colihominis(DSM 17241).</title>
        <authorList>
            <person name="Sudarsanam P."/>
            <person name="Ley R."/>
            <person name="Guruge J."/>
            <person name="Turnbaugh P.J."/>
            <person name="Mahowald M."/>
            <person name="Liep D."/>
            <person name="Gordon J."/>
        </authorList>
    </citation>
    <scope>NUCLEOTIDE SEQUENCE</scope>
    <source>
        <strain evidence="1">DSM 17241</strain>
    </source>
</reference>
<protein>
    <submittedName>
        <fullName evidence="1">Uncharacterized protein</fullName>
    </submittedName>
</protein>